<dbReference type="OrthoDB" id="9776685at2"/>
<dbReference type="Pfam" id="PF12146">
    <property type="entry name" value="Hydrolase_4"/>
    <property type="match status" value="1"/>
</dbReference>
<accession>A0A366EZ62</accession>
<dbReference type="EMBL" id="QNRJ01000001">
    <property type="protein sequence ID" value="RBP07683.1"/>
    <property type="molecule type" value="Genomic_DNA"/>
</dbReference>
<evidence type="ECO:0000313" key="3">
    <source>
        <dbReference type="Proteomes" id="UP000252118"/>
    </source>
</evidence>
<evidence type="ECO:0000259" key="1">
    <source>
        <dbReference type="Pfam" id="PF12146"/>
    </source>
</evidence>
<proteinExistence type="predicted"/>
<dbReference type="PANTHER" id="PTHR43358">
    <property type="entry name" value="ALPHA/BETA-HYDROLASE"/>
    <property type="match status" value="1"/>
</dbReference>
<dbReference type="Proteomes" id="UP000252118">
    <property type="component" value="Unassembled WGS sequence"/>
</dbReference>
<dbReference type="InterPro" id="IPR052920">
    <property type="entry name" value="DNA-binding_regulatory"/>
</dbReference>
<dbReference type="SUPFAM" id="SSF53474">
    <property type="entry name" value="alpha/beta-Hydrolases"/>
    <property type="match status" value="1"/>
</dbReference>
<dbReference type="AlphaFoldDB" id="A0A366EZ62"/>
<feature type="domain" description="Serine aminopeptidase S33" evidence="1">
    <location>
        <begin position="79"/>
        <end position="193"/>
    </location>
</feature>
<gene>
    <name evidence="2" type="ORF">DET59_10148</name>
</gene>
<reference evidence="2 3" key="1">
    <citation type="submission" date="2018-06" db="EMBL/GenBank/DDBJ databases">
        <title>Freshwater and sediment microbial communities from various areas in North America, analyzing microbe dynamics in response to fracking.</title>
        <authorList>
            <person name="Lamendella R."/>
        </authorList>
    </citation>
    <scope>NUCLEOTIDE SEQUENCE [LARGE SCALE GENOMIC DNA]</scope>
    <source>
        <strain evidence="2 3">97B</strain>
    </source>
</reference>
<protein>
    <recommendedName>
        <fullName evidence="1">Serine aminopeptidase S33 domain-containing protein</fullName>
    </recommendedName>
</protein>
<sequence length="308" mass="35475">MRKKLAILGGTLSSIGLLGIYITNRFMYLPKKGDDFIRSRETESTRLIEEDYDSLPKEEVLIPSQYGYGIKAIFVKPHPHKKFMIFSHGVTENKWNSIKYMNLFIKQGFNAVIYDHRRHGESGGKTTSYGYFEKYDLKAVVDELIHREGEDVFFGIHGESMGAATLLLYAGSLEDRADFYIADCPFSDFGEQLAYRMSVEVKMPAKFLLPLVGGTLKLRQGYTLKDLSPISVVQNIRKPVLFIHSTNDDFILPQMTKDLFEKKQGPKELFLDFRGTHAQSYNDNPEEYEHVIQRFLHQFVLNERDDVS</sequence>
<dbReference type="Gene3D" id="3.40.50.1820">
    <property type="entry name" value="alpha/beta hydrolase"/>
    <property type="match status" value="1"/>
</dbReference>
<organism evidence="2 3">
    <name type="scientific">Rossellomorea aquimaris</name>
    <dbReference type="NCBI Taxonomy" id="189382"/>
    <lineage>
        <taxon>Bacteria</taxon>
        <taxon>Bacillati</taxon>
        <taxon>Bacillota</taxon>
        <taxon>Bacilli</taxon>
        <taxon>Bacillales</taxon>
        <taxon>Bacillaceae</taxon>
        <taxon>Rossellomorea</taxon>
    </lineage>
</organism>
<evidence type="ECO:0000313" key="2">
    <source>
        <dbReference type="EMBL" id="RBP07683.1"/>
    </source>
</evidence>
<dbReference type="InterPro" id="IPR022742">
    <property type="entry name" value="Hydrolase_4"/>
</dbReference>
<comment type="caution">
    <text evidence="2">The sequence shown here is derived from an EMBL/GenBank/DDBJ whole genome shotgun (WGS) entry which is preliminary data.</text>
</comment>
<dbReference type="PANTHER" id="PTHR43358:SF5">
    <property type="entry name" value="EXPORTED PROTEIN"/>
    <property type="match status" value="1"/>
</dbReference>
<name>A0A366EZ62_9BACI</name>
<dbReference type="RefSeq" id="WP_113967581.1">
    <property type="nucleotide sequence ID" value="NZ_QNRJ01000001.1"/>
</dbReference>
<dbReference type="InterPro" id="IPR029058">
    <property type="entry name" value="AB_hydrolase_fold"/>
</dbReference>